<feature type="compositionally biased region" description="Acidic residues" evidence="15">
    <location>
        <begin position="460"/>
        <end position="470"/>
    </location>
</feature>
<evidence type="ECO:0000256" key="11">
    <source>
        <dbReference type="ARBA" id="ARBA00023239"/>
    </source>
</evidence>
<feature type="region of interest" description="Disordered" evidence="15">
    <location>
        <begin position="1"/>
        <end position="87"/>
    </location>
</feature>
<feature type="compositionally biased region" description="Basic and acidic residues" evidence="15">
    <location>
        <begin position="40"/>
        <end position="54"/>
    </location>
</feature>
<dbReference type="HAMAP" id="MF_03183">
    <property type="entry name" value="Endonuclease_III_Nth"/>
    <property type="match status" value="2"/>
</dbReference>
<evidence type="ECO:0000256" key="8">
    <source>
        <dbReference type="ARBA" id="ARBA00023004"/>
    </source>
</evidence>
<keyword evidence="12 14" id="KW-0326">Glycosidase</keyword>
<dbReference type="InterPro" id="IPR011257">
    <property type="entry name" value="DNA_glycosylase"/>
</dbReference>
<comment type="function">
    <text evidence="14">Bifunctional DNA N-glycosylase with associated apurinic/apyrimidinic (AP) lyase function that catalyzes the first step in base excision repair (BER), the primary repair pathway for the repair of oxidative DNA damage. The DNA N-glycosylase activity releases the damaged DNA base from DNA by cleaving the N-glycosidic bond, leaving an AP site. The AP lyase activity cleaves the phosphodiester bond 3' to the AP site by a beta-elimination. Primarily recognizes and repairs oxidative base damage of pyrimidines.</text>
</comment>
<dbReference type="Gene3D" id="1.10.1670.10">
    <property type="entry name" value="Helix-hairpin-Helix base-excision DNA repair enzymes (C-terminal)"/>
    <property type="match status" value="2"/>
</dbReference>
<dbReference type="Gene3D" id="1.10.340.30">
    <property type="entry name" value="Hypothetical protein, domain 2"/>
    <property type="match status" value="2"/>
</dbReference>
<keyword evidence="14" id="KW-0496">Mitochondrion</keyword>
<dbReference type="InParanoid" id="A0A409YGR3"/>
<dbReference type="GO" id="GO:0051539">
    <property type="term" value="F:4 iron, 4 sulfur cluster binding"/>
    <property type="evidence" value="ECO:0007669"/>
    <property type="project" value="UniProtKB-KW"/>
</dbReference>
<keyword evidence="6 14" id="KW-0378">Hydrolase</keyword>
<feature type="compositionally biased region" description="Low complexity" evidence="15">
    <location>
        <begin position="507"/>
        <end position="527"/>
    </location>
</feature>
<dbReference type="GO" id="GO:0003677">
    <property type="term" value="F:DNA binding"/>
    <property type="evidence" value="ECO:0007669"/>
    <property type="project" value="UniProtKB-UniRule"/>
</dbReference>
<evidence type="ECO:0000256" key="9">
    <source>
        <dbReference type="ARBA" id="ARBA00023014"/>
    </source>
</evidence>
<dbReference type="Pfam" id="PF00730">
    <property type="entry name" value="HhH-GPD"/>
    <property type="match status" value="2"/>
</dbReference>
<dbReference type="AlphaFoldDB" id="A0A409YGR3"/>
<dbReference type="InterPro" id="IPR030841">
    <property type="entry name" value="NTH1"/>
</dbReference>
<evidence type="ECO:0000256" key="7">
    <source>
        <dbReference type="ARBA" id="ARBA00022946"/>
    </source>
</evidence>
<evidence type="ECO:0000256" key="4">
    <source>
        <dbReference type="ARBA" id="ARBA00022723"/>
    </source>
</evidence>
<evidence type="ECO:0000256" key="15">
    <source>
        <dbReference type="SAM" id="MobiDB-lite"/>
    </source>
</evidence>
<comment type="similarity">
    <text evidence="2 14">Belongs to the Nth/MutY family.</text>
</comment>
<sequence length="826" mass="91544">MLTRKRAASSQSIATRSSTQVSKSGRKPLPGTGCTTSAEPEVKPHRPKRVKAEDPLPDIEDLGSCKNFSSRKKTPIPQNLKKPHPAPAGWKEVYETMKQQRSTFTAPVDTMGCQLVQEGETDPRNRRYATLVALMLSSQTKDEVMYAAATNLRAALGGSISVEAMISSDDKTIAKAISKVGFWRKKTKYLKQAAVRLRDAFNSDVPQTVDELCSLPGVGPKMAFLTLHFAWDINDGIGVDIHAHRITNLLGWHKPPTKTPEESRLNLQSWLPKELFREINHIVVGFGQVVCLPVRPRCEICDLSKKAICPSARPKASTKATVNIPEVSNPKIQMKTEVVDSARWHNCVAEMEWVSALEDLSLPLEIFLNCMSSRQAMPGTKRAAVASGSRQTNTVKKVVTRLNSRVSEFNSQVTLFEPVKLEEEEELSPRRSKRAKLETKEVKIESETTVNSAVTPQEPSESEYEEDEEEYTPRRRSKRAAKPERSIADLEDLKYAPTPSTPRRKTTATASSSSSASKKAKSVVTSPKKGKKSPSKPKAIPQALQNPHPAPENWEETYNTIREMRSRFVAPVDTMGCQQAQVAETDPKNRRYATLVSLMLSSQTKDEVTNAAVDNLRKALGGSITVDAMIAADDAVISKAIAKVGFWNRKTTYLKQAAIQLRDKFDSDVPKTVDELCSLPGVGPKMAFLCLQIAWDVNDGIGVDVHVHRITNLLGWHKPPTKTPEQTRLNLQSWLPKELYCEINYMLVGFGQVICLPVGPRCDLCDLSKKGLCPSAQKVTSKNRKAVVFTKVEKDLKEGSPPKVEIALEEEVEEKTFIPNTQSPST</sequence>
<accession>A0A409YGR3</accession>
<keyword evidence="7" id="KW-0809">Transit peptide</keyword>
<dbReference type="EC" id="4.2.99.18" evidence="14"/>
<gene>
    <name evidence="14" type="primary">NTH1</name>
    <name evidence="17" type="ORF">CVT26_012128</name>
</gene>
<keyword evidence="10 14" id="KW-0234">DNA repair</keyword>
<dbReference type="Pfam" id="PF00633">
    <property type="entry name" value="HHH"/>
    <property type="match status" value="2"/>
</dbReference>
<reference evidence="17 18" key="1">
    <citation type="journal article" date="2018" name="Evol. Lett.">
        <title>Horizontal gene cluster transfer increased hallucinogenic mushroom diversity.</title>
        <authorList>
            <person name="Reynolds H.T."/>
            <person name="Vijayakumar V."/>
            <person name="Gluck-Thaler E."/>
            <person name="Korotkin H.B."/>
            <person name="Matheny P.B."/>
            <person name="Slot J.C."/>
        </authorList>
    </citation>
    <scope>NUCLEOTIDE SEQUENCE [LARGE SCALE GENOMIC DNA]</scope>
    <source>
        <strain evidence="17 18">SRW20</strain>
    </source>
</reference>
<dbReference type="SUPFAM" id="SSF48150">
    <property type="entry name" value="DNA-glycosylase"/>
    <property type="match status" value="2"/>
</dbReference>
<evidence type="ECO:0000313" key="17">
    <source>
        <dbReference type="EMBL" id="PPR02188.1"/>
    </source>
</evidence>
<feature type="compositionally biased region" description="Polar residues" evidence="15">
    <location>
        <begin position="8"/>
        <end position="23"/>
    </location>
</feature>
<feature type="compositionally biased region" description="Polar residues" evidence="15">
    <location>
        <begin position="447"/>
        <end position="457"/>
    </location>
</feature>
<feature type="region of interest" description="Disordered" evidence="15">
    <location>
        <begin position="422"/>
        <end position="553"/>
    </location>
</feature>
<evidence type="ECO:0000256" key="6">
    <source>
        <dbReference type="ARBA" id="ARBA00022801"/>
    </source>
</evidence>
<dbReference type="GO" id="GO:0140078">
    <property type="term" value="F:class I DNA-(apurinic or apyrimidinic site) endonuclease activity"/>
    <property type="evidence" value="ECO:0007669"/>
    <property type="project" value="UniProtKB-EC"/>
</dbReference>
<feature type="domain" description="HhH-GPD" evidence="16">
    <location>
        <begin position="600"/>
        <end position="753"/>
    </location>
</feature>
<comment type="catalytic activity">
    <reaction evidence="13 14">
        <text>2'-deoxyribonucleotide-(2'-deoxyribose 5'-phosphate)-2'-deoxyribonucleotide-DNA = a 3'-end 2'-deoxyribonucleotide-(2,3-dehydro-2,3-deoxyribose 5'-phosphate)-DNA + a 5'-end 5'-phospho-2'-deoxyribonucleoside-DNA + H(+)</text>
        <dbReference type="Rhea" id="RHEA:66592"/>
        <dbReference type="Rhea" id="RHEA-COMP:13180"/>
        <dbReference type="Rhea" id="RHEA-COMP:16897"/>
        <dbReference type="Rhea" id="RHEA-COMP:17067"/>
        <dbReference type="ChEBI" id="CHEBI:15378"/>
        <dbReference type="ChEBI" id="CHEBI:136412"/>
        <dbReference type="ChEBI" id="CHEBI:157695"/>
        <dbReference type="ChEBI" id="CHEBI:167181"/>
        <dbReference type="EC" id="4.2.99.18"/>
    </reaction>
</comment>
<comment type="subcellular location">
    <subcellularLocation>
        <location evidence="14">Nucleus</location>
    </subcellularLocation>
    <subcellularLocation>
        <location evidence="14">Mitochondrion</location>
    </subcellularLocation>
</comment>
<proteinExistence type="inferred from homology"/>
<dbReference type="InterPro" id="IPR003651">
    <property type="entry name" value="Endonuclease3_FeS-loop_motif"/>
</dbReference>
<keyword evidence="4" id="KW-0479">Metal-binding</keyword>
<dbReference type="EMBL" id="NHYE01000867">
    <property type="protein sequence ID" value="PPR02188.1"/>
    <property type="molecule type" value="Genomic_DNA"/>
</dbReference>
<dbReference type="CDD" id="cd00056">
    <property type="entry name" value="ENDO3c"/>
    <property type="match status" value="2"/>
</dbReference>
<dbReference type="InterPro" id="IPR023170">
    <property type="entry name" value="HhH_base_excis_C"/>
</dbReference>
<evidence type="ECO:0000256" key="14">
    <source>
        <dbReference type="HAMAP-Rule" id="MF_03183"/>
    </source>
</evidence>
<keyword evidence="5 14" id="KW-0227">DNA damage</keyword>
<dbReference type="OrthoDB" id="2099276at2759"/>
<dbReference type="SMART" id="SM00525">
    <property type="entry name" value="FES"/>
    <property type="match status" value="2"/>
</dbReference>
<dbReference type="PANTHER" id="PTHR43286">
    <property type="entry name" value="ENDONUCLEASE III-LIKE PROTEIN 1"/>
    <property type="match status" value="1"/>
</dbReference>
<dbReference type="PANTHER" id="PTHR43286:SF1">
    <property type="entry name" value="ENDONUCLEASE III-LIKE PROTEIN 1"/>
    <property type="match status" value="1"/>
</dbReference>
<evidence type="ECO:0000259" key="16">
    <source>
        <dbReference type="SMART" id="SM00478"/>
    </source>
</evidence>
<feature type="compositionally biased region" description="Basic and acidic residues" evidence="15">
    <location>
        <begin position="435"/>
        <end position="446"/>
    </location>
</feature>
<comment type="cofactor">
    <cofactor evidence="1">
        <name>[4Fe-4S] cluster</name>
        <dbReference type="ChEBI" id="CHEBI:49883"/>
    </cofactor>
</comment>
<comment type="caution">
    <text evidence="17">The sequence shown here is derived from an EMBL/GenBank/DDBJ whole genome shotgun (WGS) entry which is preliminary data.</text>
</comment>
<dbReference type="GO" id="GO:0006285">
    <property type="term" value="P:base-excision repair, AP site formation"/>
    <property type="evidence" value="ECO:0007669"/>
    <property type="project" value="UniProtKB-UniRule"/>
</dbReference>
<dbReference type="GO" id="GO:0000703">
    <property type="term" value="F:oxidized pyrimidine nucleobase lesion DNA N-glycosylase activity"/>
    <property type="evidence" value="ECO:0007669"/>
    <property type="project" value="UniProtKB-UniRule"/>
</dbReference>
<dbReference type="GO" id="GO:0005739">
    <property type="term" value="C:mitochondrion"/>
    <property type="evidence" value="ECO:0007669"/>
    <property type="project" value="UniProtKB-SubCell"/>
</dbReference>
<protein>
    <recommendedName>
        <fullName evidence="14">Endonuclease III homolog</fullName>
        <ecNumber evidence="14">3.2.2.-</ecNumber>
        <ecNumber evidence="14">4.2.99.18</ecNumber>
    </recommendedName>
    <alternativeName>
        <fullName evidence="14">Bifunctional DNA N-glycosylase/DNA-(apurinic or apyrimidinic site) lyase</fullName>
        <shortName evidence="14">DNA glycosylase/AP lyase</shortName>
    </alternativeName>
</protein>
<dbReference type="GO" id="GO:0005634">
    <property type="term" value="C:nucleus"/>
    <property type="evidence" value="ECO:0007669"/>
    <property type="project" value="UniProtKB-SubCell"/>
</dbReference>
<keyword evidence="18" id="KW-1185">Reference proteome</keyword>
<keyword evidence="3" id="KW-0004">4Fe-4S</keyword>
<dbReference type="FunFam" id="1.10.340.30:FF:000001">
    <property type="entry name" value="Endonuclease III"/>
    <property type="match status" value="1"/>
</dbReference>
<dbReference type="GO" id="GO:0046872">
    <property type="term" value="F:metal ion binding"/>
    <property type="evidence" value="ECO:0007669"/>
    <property type="project" value="UniProtKB-KW"/>
</dbReference>
<evidence type="ECO:0000256" key="3">
    <source>
        <dbReference type="ARBA" id="ARBA00022485"/>
    </source>
</evidence>
<keyword evidence="9" id="KW-0411">Iron-sulfur</keyword>
<evidence type="ECO:0000256" key="5">
    <source>
        <dbReference type="ARBA" id="ARBA00022763"/>
    </source>
</evidence>
<organism evidence="17 18">
    <name type="scientific">Gymnopilus dilepis</name>
    <dbReference type="NCBI Taxonomy" id="231916"/>
    <lineage>
        <taxon>Eukaryota</taxon>
        <taxon>Fungi</taxon>
        <taxon>Dikarya</taxon>
        <taxon>Basidiomycota</taxon>
        <taxon>Agaricomycotina</taxon>
        <taxon>Agaricomycetes</taxon>
        <taxon>Agaricomycetidae</taxon>
        <taxon>Agaricales</taxon>
        <taxon>Agaricineae</taxon>
        <taxon>Hymenogastraceae</taxon>
        <taxon>Gymnopilus</taxon>
    </lineage>
</organism>
<keyword evidence="11 14" id="KW-0456">Lyase</keyword>
<comment type="caution">
    <text evidence="14">Lacks conserved residue(s) required for the propagation of feature annotation.</text>
</comment>
<evidence type="ECO:0000256" key="1">
    <source>
        <dbReference type="ARBA" id="ARBA00001966"/>
    </source>
</evidence>
<evidence type="ECO:0000313" key="18">
    <source>
        <dbReference type="Proteomes" id="UP000284706"/>
    </source>
</evidence>
<keyword evidence="8" id="KW-0408">Iron</keyword>
<feature type="compositionally biased region" description="Basic and acidic residues" evidence="15">
    <location>
        <begin position="481"/>
        <end position="494"/>
    </location>
</feature>
<dbReference type="GO" id="GO:0006289">
    <property type="term" value="P:nucleotide-excision repair"/>
    <property type="evidence" value="ECO:0007669"/>
    <property type="project" value="TreeGrafter"/>
</dbReference>
<evidence type="ECO:0000256" key="2">
    <source>
        <dbReference type="ARBA" id="ARBA00008343"/>
    </source>
</evidence>
<dbReference type="InterPro" id="IPR000445">
    <property type="entry name" value="HhH_motif"/>
</dbReference>
<keyword evidence="14" id="KW-0539">Nucleus</keyword>
<dbReference type="PROSITE" id="PS01155">
    <property type="entry name" value="ENDONUCLEASE_III_2"/>
    <property type="match status" value="2"/>
</dbReference>
<dbReference type="InterPro" id="IPR004036">
    <property type="entry name" value="Endonuclease-III-like_CS2"/>
</dbReference>
<dbReference type="SMART" id="SM00478">
    <property type="entry name" value="ENDO3c"/>
    <property type="match status" value="2"/>
</dbReference>
<evidence type="ECO:0000256" key="10">
    <source>
        <dbReference type="ARBA" id="ARBA00023204"/>
    </source>
</evidence>
<dbReference type="InterPro" id="IPR003265">
    <property type="entry name" value="HhH-GPD_domain"/>
</dbReference>
<name>A0A409YGR3_9AGAR</name>
<dbReference type="Proteomes" id="UP000284706">
    <property type="component" value="Unassembled WGS sequence"/>
</dbReference>
<dbReference type="FunFam" id="1.10.340.30:FF:000005">
    <property type="entry name" value="Endonuclease III-like protein 1"/>
    <property type="match status" value="1"/>
</dbReference>
<dbReference type="STRING" id="231916.A0A409YGR3"/>
<evidence type="ECO:0000256" key="13">
    <source>
        <dbReference type="ARBA" id="ARBA00044632"/>
    </source>
</evidence>
<evidence type="ECO:0000256" key="12">
    <source>
        <dbReference type="ARBA" id="ARBA00023295"/>
    </source>
</evidence>
<feature type="domain" description="HhH-GPD" evidence="16">
    <location>
        <begin position="136"/>
        <end position="289"/>
    </location>
</feature>
<dbReference type="EC" id="3.2.2.-" evidence="14"/>